<dbReference type="HOGENOM" id="CLU_2578704_0_0_1"/>
<evidence type="ECO:0000313" key="1">
    <source>
        <dbReference type="EMBL" id="EOY11994.1"/>
    </source>
</evidence>
<organism evidence="1 2">
    <name type="scientific">Theobroma cacao</name>
    <name type="common">Cacao</name>
    <name type="synonym">Cocoa</name>
    <dbReference type="NCBI Taxonomy" id="3641"/>
    <lineage>
        <taxon>Eukaryota</taxon>
        <taxon>Viridiplantae</taxon>
        <taxon>Streptophyta</taxon>
        <taxon>Embryophyta</taxon>
        <taxon>Tracheophyta</taxon>
        <taxon>Spermatophyta</taxon>
        <taxon>Magnoliopsida</taxon>
        <taxon>eudicotyledons</taxon>
        <taxon>Gunneridae</taxon>
        <taxon>Pentapetalae</taxon>
        <taxon>rosids</taxon>
        <taxon>malvids</taxon>
        <taxon>Malvales</taxon>
        <taxon>Malvaceae</taxon>
        <taxon>Byttnerioideae</taxon>
        <taxon>Theobroma</taxon>
    </lineage>
</organism>
<proteinExistence type="predicted"/>
<accession>A0A061FBX8</accession>
<keyword evidence="2" id="KW-1185">Reference proteome</keyword>
<dbReference type="Proteomes" id="UP000026915">
    <property type="component" value="Chromosome 7"/>
</dbReference>
<name>A0A061FBX8_THECC</name>
<protein>
    <submittedName>
        <fullName evidence="1">Uncharacterized protein</fullName>
    </submittedName>
</protein>
<dbReference type="Gramene" id="EOY11994">
    <property type="protein sequence ID" value="EOY11994"/>
    <property type="gene ID" value="TCM_030618"/>
</dbReference>
<reference evidence="1 2" key="1">
    <citation type="journal article" date="2013" name="Genome Biol.">
        <title>The genome sequence of the most widely cultivated cacao type and its use to identify candidate genes regulating pod color.</title>
        <authorList>
            <person name="Motamayor J.C."/>
            <person name="Mockaitis K."/>
            <person name="Schmutz J."/>
            <person name="Haiminen N."/>
            <person name="Iii D.L."/>
            <person name="Cornejo O."/>
            <person name="Findley S.D."/>
            <person name="Zheng P."/>
            <person name="Utro F."/>
            <person name="Royaert S."/>
            <person name="Saski C."/>
            <person name="Jenkins J."/>
            <person name="Podicheti R."/>
            <person name="Zhao M."/>
            <person name="Scheffler B.E."/>
            <person name="Stack J.C."/>
            <person name="Feltus F.A."/>
            <person name="Mustiga G.M."/>
            <person name="Amores F."/>
            <person name="Phillips W."/>
            <person name="Marelli J.P."/>
            <person name="May G.D."/>
            <person name="Shapiro H."/>
            <person name="Ma J."/>
            <person name="Bustamante C.D."/>
            <person name="Schnell R.J."/>
            <person name="Main D."/>
            <person name="Gilbert D."/>
            <person name="Parida L."/>
            <person name="Kuhn D.N."/>
        </authorList>
    </citation>
    <scope>NUCLEOTIDE SEQUENCE [LARGE SCALE GENOMIC DNA]</scope>
    <source>
        <strain evidence="2">cv. Matina 1-6</strain>
    </source>
</reference>
<dbReference type="AlphaFoldDB" id="A0A061FBX8"/>
<gene>
    <name evidence="1" type="ORF">TCM_030618</name>
</gene>
<sequence>MVLLHSSPSCGILMKSCLYKSFHKYVQAPPYISKQEWIYRAVISPSGICFFCGVKFNSGGTKEHRRQTLTVSICTDLVGYY</sequence>
<evidence type="ECO:0000313" key="2">
    <source>
        <dbReference type="Proteomes" id="UP000026915"/>
    </source>
</evidence>
<dbReference type="InParanoid" id="A0A061FBX8"/>
<dbReference type="EMBL" id="CM001885">
    <property type="protein sequence ID" value="EOY11994.1"/>
    <property type="molecule type" value="Genomic_DNA"/>
</dbReference>